<dbReference type="GO" id="GO:0020037">
    <property type="term" value="F:heme binding"/>
    <property type="evidence" value="ECO:0007669"/>
    <property type="project" value="InterPro"/>
</dbReference>
<dbReference type="GO" id="GO:0046872">
    <property type="term" value="F:metal ion binding"/>
    <property type="evidence" value="ECO:0007669"/>
    <property type="project" value="UniProtKB-KW"/>
</dbReference>
<comment type="similarity">
    <text evidence="8">Belongs to the DyP-type peroxidase family.</text>
</comment>
<sequence length="389" mass="40727">MRRRSVLLGLGGLVTGAVAGGVGWGAATGWATAPVTGGKPSTEDPKLPRVEAAGRQQAGIRRPDTPQSHGRLLALDLPSTDLGWLAALGDLILDIVDGSHPDAATILPDGAGDLSITVGLGPRVIASVDPALPGAEELPDFKNDGAIPDSRRGGDVLLAAYCSDPTALRPVLDLVAAAVPGATKRWDQRGFRAPSEGTIVRNPLGFLDGVVVPRGDAEFDENVWIPDGPLAQGTVCVIRRLRLDVNAFHARSRGEQEAVFGRRAGDGAPLSGGGPRDQVDLRAKTPEGEYLVPANAHARAAHPSFTGSELMLRRGYTFDDGDVDGVADTGLLFVCFQRSLRTFTATQQRLDEVDALSQFVTPTGSATFVILPGFDRDRPLGAALVALHG</sequence>
<organism evidence="11 12">
    <name type="scientific">Diaminobutyricimonas aerilata</name>
    <dbReference type="NCBI Taxonomy" id="1162967"/>
    <lineage>
        <taxon>Bacteria</taxon>
        <taxon>Bacillati</taxon>
        <taxon>Actinomycetota</taxon>
        <taxon>Actinomycetes</taxon>
        <taxon>Micrococcales</taxon>
        <taxon>Microbacteriaceae</taxon>
        <taxon>Diaminobutyricimonas</taxon>
    </lineage>
</organism>
<dbReference type="GO" id="GO:0004601">
    <property type="term" value="F:peroxidase activity"/>
    <property type="evidence" value="ECO:0007669"/>
    <property type="project" value="UniProtKB-KW"/>
</dbReference>
<gene>
    <name evidence="11" type="ORF">CLV46_2812</name>
</gene>
<keyword evidence="4" id="KW-0479">Metal-binding</keyword>
<comment type="caution">
    <text evidence="11">The sequence shown here is derived from an EMBL/GenBank/DDBJ whole genome shotgun (WGS) entry which is preliminary data.</text>
</comment>
<comment type="cofactor">
    <cofactor evidence="1">
        <name>heme b</name>
        <dbReference type="ChEBI" id="CHEBI:60344"/>
    </cofactor>
</comment>
<dbReference type="EMBL" id="PGFF01000001">
    <property type="protein sequence ID" value="PJJ73226.1"/>
    <property type="molecule type" value="Genomic_DNA"/>
</dbReference>
<dbReference type="OrthoDB" id="9781066at2"/>
<dbReference type="AlphaFoldDB" id="A0A2M9CMT6"/>
<dbReference type="Proteomes" id="UP000228758">
    <property type="component" value="Unassembled WGS sequence"/>
</dbReference>
<evidence type="ECO:0000256" key="9">
    <source>
        <dbReference type="SAM" id="MobiDB-lite"/>
    </source>
</evidence>
<keyword evidence="12" id="KW-1185">Reference proteome</keyword>
<evidence type="ECO:0000259" key="10">
    <source>
        <dbReference type="Pfam" id="PF20628"/>
    </source>
</evidence>
<evidence type="ECO:0000256" key="4">
    <source>
        <dbReference type="ARBA" id="ARBA00022723"/>
    </source>
</evidence>
<proteinExistence type="inferred from homology"/>
<dbReference type="PROSITE" id="PS51404">
    <property type="entry name" value="DYP_PEROXIDASE"/>
    <property type="match status" value="1"/>
</dbReference>
<keyword evidence="5" id="KW-0732">Signal</keyword>
<evidence type="ECO:0000256" key="8">
    <source>
        <dbReference type="ARBA" id="ARBA00025737"/>
    </source>
</evidence>
<keyword evidence="7" id="KW-0408">Iron</keyword>
<feature type="region of interest" description="Disordered" evidence="9">
    <location>
        <begin position="258"/>
        <end position="280"/>
    </location>
</feature>
<reference evidence="11 12" key="1">
    <citation type="submission" date="2017-11" db="EMBL/GenBank/DDBJ databases">
        <title>Genomic Encyclopedia of Archaeal and Bacterial Type Strains, Phase II (KMG-II): From Individual Species to Whole Genera.</title>
        <authorList>
            <person name="Goeker M."/>
        </authorList>
    </citation>
    <scope>NUCLEOTIDE SEQUENCE [LARGE SCALE GENOMIC DNA]</scope>
    <source>
        <strain evidence="11 12">DSM 27393</strain>
    </source>
</reference>
<keyword evidence="3" id="KW-0349">Heme</keyword>
<evidence type="ECO:0000256" key="1">
    <source>
        <dbReference type="ARBA" id="ARBA00001970"/>
    </source>
</evidence>
<keyword evidence="6" id="KW-0560">Oxidoreductase</keyword>
<dbReference type="InterPro" id="IPR048328">
    <property type="entry name" value="Dyp_perox_C"/>
</dbReference>
<evidence type="ECO:0000256" key="7">
    <source>
        <dbReference type="ARBA" id="ARBA00023004"/>
    </source>
</evidence>
<feature type="domain" description="Dyp-type peroxidase C-terminal" evidence="10">
    <location>
        <begin position="201"/>
        <end position="373"/>
    </location>
</feature>
<evidence type="ECO:0000256" key="6">
    <source>
        <dbReference type="ARBA" id="ARBA00023002"/>
    </source>
</evidence>
<dbReference type="SUPFAM" id="SSF54909">
    <property type="entry name" value="Dimeric alpha+beta barrel"/>
    <property type="match status" value="1"/>
</dbReference>
<evidence type="ECO:0000256" key="5">
    <source>
        <dbReference type="ARBA" id="ARBA00022729"/>
    </source>
</evidence>
<dbReference type="GO" id="GO:0005829">
    <property type="term" value="C:cytosol"/>
    <property type="evidence" value="ECO:0007669"/>
    <property type="project" value="TreeGrafter"/>
</dbReference>
<dbReference type="RefSeq" id="WP_157802335.1">
    <property type="nucleotide sequence ID" value="NZ_PGFF01000001.1"/>
</dbReference>
<keyword evidence="2 11" id="KW-0575">Peroxidase</keyword>
<feature type="region of interest" description="Disordered" evidence="9">
    <location>
        <begin position="33"/>
        <end position="68"/>
    </location>
</feature>
<dbReference type="NCBIfam" id="TIGR01413">
    <property type="entry name" value="Dyp_perox_fam"/>
    <property type="match status" value="1"/>
</dbReference>
<evidence type="ECO:0000313" key="11">
    <source>
        <dbReference type="EMBL" id="PJJ73226.1"/>
    </source>
</evidence>
<dbReference type="Pfam" id="PF20628">
    <property type="entry name" value="Dyp_perox_C"/>
    <property type="match status" value="1"/>
</dbReference>
<dbReference type="PANTHER" id="PTHR30521:SF4">
    <property type="entry name" value="DEFERROCHELATASE"/>
    <property type="match status" value="1"/>
</dbReference>
<dbReference type="InterPro" id="IPR011008">
    <property type="entry name" value="Dimeric_a/b-barrel"/>
</dbReference>
<dbReference type="InterPro" id="IPR006314">
    <property type="entry name" value="Dyp_peroxidase"/>
</dbReference>
<evidence type="ECO:0000256" key="3">
    <source>
        <dbReference type="ARBA" id="ARBA00022617"/>
    </source>
</evidence>
<protein>
    <submittedName>
        <fullName evidence="11">Dye decolorizing peroxidase</fullName>
    </submittedName>
</protein>
<name>A0A2M9CMT6_9MICO</name>
<evidence type="ECO:0000256" key="2">
    <source>
        <dbReference type="ARBA" id="ARBA00022559"/>
    </source>
</evidence>
<dbReference type="PANTHER" id="PTHR30521">
    <property type="entry name" value="DEFERROCHELATASE/PEROXIDASE"/>
    <property type="match status" value="1"/>
</dbReference>
<accession>A0A2M9CMT6</accession>
<evidence type="ECO:0000313" key="12">
    <source>
        <dbReference type="Proteomes" id="UP000228758"/>
    </source>
</evidence>